<reference evidence="1" key="1">
    <citation type="journal article" date="2020" name="New Phytol.">
        <title>Comparative genomics reveals dynamic genome evolution in host specialist ectomycorrhizal fungi.</title>
        <authorList>
            <person name="Lofgren L.A."/>
            <person name="Nguyen N.H."/>
            <person name="Vilgalys R."/>
            <person name="Ruytinx J."/>
            <person name="Liao H.L."/>
            <person name="Branco S."/>
            <person name="Kuo A."/>
            <person name="LaButti K."/>
            <person name="Lipzen A."/>
            <person name="Andreopoulos W."/>
            <person name="Pangilinan J."/>
            <person name="Riley R."/>
            <person name="Hundley H."/>
            <person name="Na H."/>
            <person name="Barry K."/>
            <person name="Grigoriev I.V."/>
            <person name="Stajich J.E."/>
            <person name="Kennedy P.G."/>
        </authorList>
    </citation>
    <scope>NUCLEOTIDE SEQUENCE</scope>
    <source>
        <strain evidence="1">MN1</strain>
    </source>
</reference>
<accession>A0A9P7DX53</accession>
<evidence type="ECO:0000313" key="2">
    <source>
        <dbReference type="Proteomes" id="UP000807769"/>
    </source>
</evidence>
<protein>
    <submittedName>
        <fullName evidence="1">Uncharacterized protein</fullName>
    </submittedName>
</protein>
<proteinExistence type="predicted"/>
<sequence>MSHEPGGWFKVTTPYSRPTAKLRATHIVTSRLRISVAKHRADVSEDPLLPSSCMCQHPGTDPPCLSRLPIAEERGEGAHLKFWVTYKKLSNEYEDDFIDQAYGDLAVLRQVAYPLYGPYQISQVRHAVLGAVFEAQELVSMTSDSMLQSVNVQLLDELSRYLLTAIYVRIATGIPETGPDASFRHDRDLSAQLRPPHL</sequence>
<comment type="caution">
    <text evidence="1">The sequence shown here is derived from an EMBL/GenBank/DDBJ whole genome shotgun (WGS) entry which is preliminary data.</text>
</comment>
<dbReference type="EMBL" id="JABBWG010000053">
    <property type="protein sequence ID" value="KAG1805466.1"/>
    <property type="molecule type" value="Genomic_DNA"/>
</dbReference>
<evidence type="ECO:0000313" key="1">
    <source>
        <dbReference type="EMBL" id="KAG1805466.1"/>
    </source>
</evidence>
<dbReference type="OrthoDB" id="3219854at2759"/>
<keyword evidence="2" id="KW-1185">Reference proteome</keyword>
<organism evidence="1 2">
    <name type="scientific">Suillus subaureus</name>
    <dbReference type="NCBI Taxonomy" id="48587"/>
    <lineage>
        <taxon>Eukaryota</taxon>
        <taxon>Fungi</taxon>
        <taxon>Dikarya</taxon>
        <taxon>Basidiomycota</taxon>
        <taxon>Agaricomycotina</taxon>
        <taxon>Agaricomycetes</taxon>
        <taxon>Agaricomycetidae</taxon>
        <taxon>Boletales</taxon>
        <taxon>Suillineae</taxon>
        <taxon>Suillaceae</taxon>
        <taxon>Suillus</taxon>
    </lineage>
</organism>
<dbReference type="RefSeq" id="XP_041187249.1">
    <property type="nucleotide sequence ID" value="XM_041333540.1"/>
</dbReference>
<name>A0A9P7DX53_9AGAM</name>
<dbReference type="AlphaFoldDB" id="A0A9P7DX53"/>
<dbReference type="GeneID" id="64627557"/>
<gene>
    <name evidence="1" type="ORF">BJ212DRAFT_1304065</name>
</gene>
<dbReference type="Proteomes" id="UP000807769">
    <property type="component" value="Unassembled WGS sequence"/>
</dbReference>